<dbReference type="STRING" id="228959.SAMN05421797_1011224"/>
<dbReference type="InterPro" id="IPR034660">
    <property type="entry name" value="DinB/YfiT-like"/>
</dbReference>
<dbReference type="InterPro" id="IPR011463">
    <property type="entry name" value="DUF1569"/>
</dbReference>
<keyword evidence="2" id="KW-1185">Reference proteome</keyword>
<dbReference type="RefSeq" id="WP_076547373.1">
    <property type="nucleotide sequence ID" value="NZ_FTMA01000001.1"/>
</dbReference>
<dbReference type="AlphaFoldDB" id="A0A1N6RC40"/>
<dbReference type="Proteomes" id="UP000186953">
    <property type="component" value="Unassembled WGS sequence"/>
</dbReference>
<sequence length="147" mass="17326">MKSLLTEDGYQDITSRIEKLSENSQKGWGKMTVGQMAWHCQHPLNIAIKNTPNSSKGNWFIKTFFKKSLYNEKPWRKNLPTSSLMKTLDDKDFNSEIEKLKSLVDDFYAVRSRDKWYPHPSFGVFTPEQWGQLEYKHLDHHLKQFGV</sequence>
<reference evidence="2" key="1">
    <citation type="submission" date="2017-01" db="EMBL/GenBank/DDBJ databases">
        <authorList>
            <person name="Varghese N."/>
            <person name="Submissions S."/>
        </authorList>
    </citation>
    <scope>NUCLEOTIDE SEQUENCE [LARGE SCALE GENOMIC DNA]</scope>
    <source>
        <strain evidence="2">DSM 15366</strain>
    </source>
</reference>
<protein>
    <recommendedName>
        <fullName evidence="3">DUF1569 domain-containing protein</fullName>
    </recommendedName>
</protein>
<dbReference type="Pfam" id="PF07606">
    <property type="entry name" value="DUF1569"/>
    <property type="match status" value="1"/>
</dbReference>
<gene>
    <name evidence="1" type="ORF">SAMN05421797_1011224</name>
</gene>
<organism evidence="1 2">
    <name type="scientific">Maribacter ulvicola</name>
    <dbReference type="NCBI Taxonomy" id="228959"/>
    <lineage>
        <taxon>Bacteria</taxon>
        <taxon>Pseudomonadati</taxon>
        <taxon>Bacteroidota</taxon>
        <taxon>Flavobacteriia</taxon>
        <taxon>Flavobacteriales</taxon>
        <taxon>Flavobacteriaceae</taxon>
        <taxon>Maribacter</taxon>
    </lineage>
</organism>
<accession>A0A1N6RC40</accession>
<dbReference type="EMBL" id="FTMA01000001">
    <property type="protein sequence ID" value="SIQ26403.1"/>
    <property type="molecule type" value="Genomic_DNA"/>
</dbReference>
<name>A0A1N6RC40_9FLAO</name>
<evidence type="ECO:0008006" key="3">
    <source>
        <dbReference type="Google" id="ProtNLM"/>
    </source>
</evidence>
<evidence type="ECO:0000313" key="2">
    <source>
        <dbReference type="Proteomes" id="UP000186953"/>
    </source>
</evidence>
<proteinExistence type="predicted"/>
<dbReference type="OrthoDB" id="2599194at2"/>
<evidence type="ECO:0000313" key="1">
    <source>
        <dbReference type="EMBL" id="SIQ26403.1"/>
    </source>
</evidence>
<dbReference type="Gene3D" id="1.20.120.450">
    <property type="entry name" value="dinb family like domain"/>
    <property type="match status" value="1"/>
</dbReference>